<name>A0A1I7ZII0_9BILA</name>
<organism evidence="1 2">
    <name type="scientific">Steinernema glaseri</name>
    <dbReference type="NCBI Taxonomy" id="37863"/>
    <lineage>
        <taxon>Eukaryota</taxon>
        <taxon>Metazoa</taxon>
        <taxon>Ecdysozoa</taxon>
        <taxon>Nematoda</taxon>
        <taxon>Chromadorea</taxon>
        <taxon>Rhabditida</taxon>
        <taxon>Tylenchina</taxon>
        <taxon>Panagrolaimomorpha</taxon>
        <taxon>Strongyloidoidea</taxon>
        <taxon>Steinernematidae</taxon>
        <taxon>Steinernema</taxon>
    </lineage>
</organism>
<sequence>MCPNGLEPHFSSVPASGESPLLEVLVVTSKILVDLHVYRSNHRKKGLIHPVVEPATFTSPPQPEHFGRPLKSRINGLSSEFLKNPSESYFVHRHAIP</sequence>
<evidence type="ECO:0000313" key="2">
    <source>
        <dbReference type="WBParaSite" id="L893_g26877.t1"/>
    </source>
</evidence>
<reference evidence="2" key="1">
    <citation type="submission" date="2016-11" db="UniProtKB">
        <authorList>
            <consortium name="WormBaseParasite"/>
        </authorList>
    </citation>
    <scope>IDENTIFICATION</scope>
</reference>
<proteinExistence type="predicted"/>
<dbReference type="AlphaFoldDB" id="A0A1I7ZII0"/>
<accession>A0A1I7ZII0</accession>
<evidence type="ECO:0000313" key="1">
    <source>
        <dbReference type="Proteomes" id="UP000095287"/>
    </source>
</evidence>
<protein>
    <submittedName>
        <fullName evidence="2">Uncharacterized protein</fullName>
    </submittedName>
</protein>
<keyword evidence="1" id="KW-1185">Reference proteome</keyword>
<dbReference type="Proteomes" id="UP000095287">
    <property type="component" value="Unplaced"/>
</dbReference>
<dbReference type="WBParaSite" id="L893_g26877.t1">
    <property type="protein sequence ID" value="L893_g26877.t1"/>
    <property type="gene ID" value="L893_g26877"/>
</dbReference>